<feature type="compositionally biased region" description="Low complexity" evidence="7">
    <location>
        <begin position="346"/>
        <end position="364"/>
    </location>
</feature>
<feature type="compositionally biased region" description="Low complexity" evidence="7">
    <location>
        <begin position="1194"/>
        <end position="1208"/>
    </location>
</feature>
<evidence type="ECO:0000256" key="3">
    <source>
        <dbReference type="ARBA" id="ARBA00022771"/>
    </source>
</evidence>
<evidence type="ECO:0000256" key="7">
    <source>
        <dbReference type="SAM" id="MobiDB-lite"/>
    </source>
</evidence>
<dbReference type="GO" id="GO:0043130">
    <property type="term" value="F:ubiquitin binding"/>
    <property type="evidence" value="ECO:0007669"/>
    <property type="project" value="TreeGrafter"/>
</dbReference>
<keyword evidence="3 6" id="KW-0863">Zinc-finger</keyword>
<keyword evidence="5" id="KW-0968">Cytoplasmic vesicle</keyword>
<dbReference type="InterPro" id="IPR013783">
    <property type="entry name" value="Ig-like_fold"/>
</dbReference>
<gene>
    <name evidence="9" type="ORF">L227DRAFT_571551</name>
</gene>
<feature type="domain" description="ZZ-type" evidence="8">
    <location>
        <begin position="909"/>
        <end position="961"/>
    </location>
</feature>
<evidence type="ECO:0000259" key="8">
    <source>
        <dbReference type="PROSITE" id="PS50135"/>
    </source>
</evidence>
<comment type="subcellular location">
    <subcellularLocation>
        <location evidence="1">Cytoplasmic vesicle</location>
        <location evidence="1">Autophagosome</location>
    </subcellularLocation>
</comment>
<protein>
    <recommendedName>
        <fullName evidence="8">ZZ-type domain-containing protein</fullName>
    </recommendedName>
</protein>
<dbReference type="PROSITE" id="PS01357">
    <property type="entry name" value="ZF_ZZ_1"/>
    <property type="match status" value="3"/>
</dbReference>
<feature type="region of interest" description="Disordered" evidence="7">
    <location>
        <begin position="121"/>
        <end position="226"/>
    </location>
</feature>
<keyword evidence="4" id="KW-0862">Zinc</keyword>
<dbReference type="GO" id="GO:0008270">
    <property type="term" value="F:zinc ion binding"/>
    <property type="evidence" value="ECO:0007669"/>
    <property type="project" value="UniProtKB-KW"/>
</dbReference>
<accession>A0A5C2SNA0</accession>
<feature type="region of interest" description="Disordered" evidence="7">
    <location>
        <begin position="1130"/>
        <end position="1156"/>
    </location>
</feature>
<feature type="region of interest" description="Disordered" evidence="7">
    <location>
        <begin position="1507"/>
        <end position="1542"/>
    </location>
</feature>
<feature type="compositionally biased region" description="Basic and acidic residues" evidence="7">
    <location>
        <begin position="149"/>
        <end position="167"/>
    </location>
</feature>
<feature type="compositionally biased region" description="Polar residues" evidence="7">
    <location>
        <begin position="1130"/>
        <end position="1141"/>
    </location>
</feature>
<dbReference type="GO" id="GO:0016236">
    <property type="term" value="P:macroautophagy"/>
    <property type="evidence" value="ECO:0007669"/>
    <property type="project" value="TreeGrafter"/>
</dbReference>
<organism evidence="9 10">
    <name type="scientific">Lentinus tigrinus ALCF2SS1-6</name>
    <dbReference type="NCBI Taxonomy" id="1328759"/>
    <lineage>
        <taxon>Eukaryota</taxon>
        <taxon>Fungi</taxon>
        <taxon>Dikarya</taxon>
        <taxon>Basidiomycota</taxon>
        <taxon>Agaricomycotina</taxon>
        <taxon>Agaricomycetes</taxon>
        <taxon>Polyporales</taxon>
        <taxon>Polyporaceae</taxon>
        <taxon>Lentinus</taxon>
    </lineage>
</organism>
<dbReference type="Gene3D" id="3.30.60.90">
    <property type="match status" value="6"/>
</dbReference>
<feature type="compositionally biased region" description="Pro residues" evidence="7">
    <location>
        <begin position="475"/>
        <end position="484"/>
    </location>
</feature>
<evidence type="ECO:0000313" key="10">
    <source>
        <dbReference type="Proteomes" id="UP000313359"/>
    </source>
</evidence>
<feature type="region of interest" description="Disordered" evidence="7">
    <location>
        <begin position="1180"/>
        <end position="1212"/>
    </location>
</feature>
<feature type="compositionally biased region" description="Basic and acidic residues" evidence="7">
    <location>
        <begin position="893"/>
        <end position="903"/>
    </location>
</feature>
<feature type="domain" description="ZZ-type" evidence="8">
    <location>
        <begin position="645"/>
        <end position="701"/>
    </location>
</feature>
<dbReference type="CDD" id="cd02249">
    <property type="entry name" value="ZZ"/>
    <property type="match status" value="2"/>
</dbReference>
<dbReference type="InterPro" id="IPR032350">
    <property type="entry name" value="Nbr1_FW"/>
</dbReference>
<evidence type="ECO:0000256" key="6">
    <source>
        <dbReference type="PROSITE-ProRule" id="PRU00228"/>
    </source>
</evidence>
<feature type="domain" description="ZZ-type" evidence="8">
    <location>
        <begin position="571"/>
        <end position="627"/>
    </location>
</feature>
<keyword evidence="10" id="KW-1185">Reference proteome</keyword>
<feature type="domain" description="ZZ-type" evidence="8">
    <location>
        <begin position="814"/>
        <end position="869"/>
    </location>
</feature>
<dbReference type="CDD" id="cd14947">
    <property type="entry name" value="NBR1_like"/>
    <property type="match status" value="1"/>
</dbReference>
<dbReference type="PROSITE" id="PS50135">
    <property type="entry name" value="ZF_ZZ_2"/>
    <property type="match status" value="6"/>
</dbReference>
<dbReference type="GO" id="GO:0000407">
    <property type="term" value="C:phagophore assembly site"/>
    <property type="evidence" value="ECO:0007669"/>
    <property type="project" value="TreeGrafter"/>
</dbReference>
<reference evidence="9" key="1">
    <citation type="journal article" date="2018" name="Genome Biol. Evol.">
        <title>Genomics and development of Lentinus tigrinus, a white-rot wood-decaying mushroom with dimorphic fruiting bodies.</title>
        <authorList>
            <person name="Wu B."/>
            <person name="Xu Z."/>
            <person name="Knudson A."/>
            <person name="Carlson A."/>
            <person name="Chen N."/>
            <person name="Kovaka S."/>
            <person name="LaButti K."/>
            <person name="Lipzen A."/>
            <person name="Pennachio C."/>
            <person name="Riley R."/>
            <person name="Schakwitz W."/>
            <person name="Umezawa K."/>
            <person name="Ohm R.A."/>
            <person name="Grigoriev I.V."/>
            <person name="Nagy L.G."/>
            <person name="Gibbons J."/>
            <person name="Hibbett D."/>
        </authorList>
    </citation>
    <scope>NUCLEOTIDE SEQUENCE [LARGE SCALE GENOMIC DNA]</scope>
    <source>
        <strain evidence="9">ALCF2SS1-6</strain>
    </source>
</reference>
<dbReference type="PANTHER" id="PTHR20930:SF0">
    <property type="entry name" value="PROTEIN ILRUN"/>
    <property type="match status" value="1"/>
</dbReference>
<dbReference type="PANTHER" id="PTHR20930">
    <property type="entry name" value="OVARIAN CARCINOMA ANTIGEN CA125-RELATED"/>
    <property type="match status" value="1"/>
</dbReference>
<dbReference type="GO" id="GO:0005776">
    <property type="term" value="C:autophagosome"/>
    <property type="evidence" value="ECO:0007669"/>
    <property type="project" value="UniProtKB-SubCell"/>
</dbReference>
<dbReference type="SMART" id="SM00291">
    <property type="entry name" value="ZnF_ZZ"/>
    <property type="match status" value="6"/>
</dbReference>
<dbReference type="InterPro" id="IPR000433">
    <property type="entry name" value="Znf_ZZ"/>
</dbReference>
<dbReference type="Pfam" id="PF00569">
    <property type="entry name" value="ZZ"/>
    <property type="match status" value="6"/>
</dbReference>
<sequence length="1575" mass="171810">MAVFTVKATYRSETRKLSFADDAFPSYEQLYNQLYRVFPISHSFYLSKLLFSPNTASSARILIGKEVHSASDYDHHVAPYLGRSWPGALLRFTVVDETPHKSASSSVSSTVSSAVVAPASDAASDASTTSPSTSASSTTVIGPAAEPYPHLRGDRRVLLERLRERTSNRSSFHTMPPTPPASSRPTSMAESSSRPTSLSSEPAGWRPLPPRPPARDESISSRTSTRTIRPSLFDLLANPLSSSSVSQHAAPMGPIHDLSSSQDASVRHNENAAHWDGIWDNVIPISEALLDLKQPLVASSPRGCTTLPPPTFVAPPPILFSPSSSSRVHISPKAVHVDADVVMHSPPALSTLTPTPVPGPTAATQSGAQSEQAAQPRALPQERTRSKGRYFNDNMDDVYPTLPRVGHCCSIEKSKAEIKSLMEKFKREYEDKMAKAFGADWDESERVEPQLPHLPSPPSHLPTLPEVGHRRGLWAPPPPPPPPGFGLSSLLPPPPPPPPPPMSFVAPPPPPFIIPPPPPPCVIPPPPCLYGTPPPSQSWIPAVAFNPTQEVSTHEMTKPPMERRESETTVHKDVRCDYCGKSNIEGTRYKCLQCPDFDWCSACMASPKAWEAHTTSHAFFPIHKTEDFLHFCLVKDQRSRCQRVHTNITCDGCKEKHITGVRHKCLQCKDFDLCDLCVSSPETRQKHDASHVFFPIPSPGMKEAYKKARKEALEPAVVPPTLTQHPRVHCDGCNQYPLAGVRYKCLDCDDYDFCSSCMTDAARRATHNSSHIFFPMAIPADRAEFDKVRENYRRFGSEIVPVQQSSIEHARPVHRNIICDICNRQIVGVRHKCLDCPDYDLCEECISTSSLRNQHFIHHQFFAIEKPGEVIVHTVFSGDGEREPPRPTQTRSPRVETPRPQSRDVEPVVHNAMCNMCDSRIRGDRFKCLNCPDYDVCQLCYKITPDQHPDHGFVKVGEPATLVVRDSSSDPVHFASCNICGSRIRGVRYKCMHESCGDFDLCENCEALPIPVHPVSHPLLKIRTPGVTVPTILRAEDMMHSRPVSPYTFDYASEYAGPHAMTPPSIATRELEPLINAPAQPPALPLPEFTPELQVSSLVPVRTPSPETAVCYAKSFNPFLWDSQVLSSPTPVAQPEHSTAAPSVIARTPSPIPTPPSIEEAVVRTKSAQLVDIDVDEVPSALVPQPESTTGGISTPSEVPESSSSSHSIPKLGPVNELGQLWPELYNTFKHLLQPPTPGTGPASTSGNGVKMPGAIFMDEPKSTEELKDVVRGNGEGSVGLVQESPLTGEPLLCRPLVSEVENPAALPIRSLNDLLSSVRPVAAVLPQPSLPSVFSSPSASPPVPLWRTVVRPSPPLTAEFVSDNNIPVGQIFPPGAEFVKSWRMRNDGSVDWPESTELVFVAGDRMAPHTETLSKVHVGLVKAGEEVELVSGEMKAPEVPGKYVSSWRLSDGKSNLFGHSVWVDITVAEMNEPSSDESLAASSVIMPQSVPQSVSARATTVHRFSSSSITIPSAPPSEGGSSISLLDVPSSSSSDEDDEIYVDSRSHVVATPEAEAAQDVEYVMLFDSSSSEDD</sequence>
<name>A0A5C2SNA0_9APHY</name>
<dbReference type="GO" id="GO:0031410">
    <property type="term" value="C:cytoplasmic vesicle"/>
    <property type="evidence" value="ECO:0007669"/>
    <property type="project" value="UniProtKB-KW"/>
</dbReference>
<feature type="region of interest" description="Disordered" evidence="7">
    <location>
        <begin position="876"/>
        <end position="903"/>
    </location>
</feature>
<dbReference type="SUPFAM" id="SSF57850">
    <property type="entry name" value="RING/U-box"/>
    <property type="match status" value="6"/>
</dbReference>
<evidence type="ECO:0000256" key="2">
    <source>
        <dbReference type="ARBA" id="ARBA00022723"/>
    </source>
</evidence>
<dbReference type="InterPro" id="IPR043145">
    <property type="entry name" value="Znf_ZZ_sf"/>
</dbReference>
<feature type="region of interest" description="Disordered" evidence="7">
    <location>
        <begin position="346"/>
        <end position="392"/>
    </location>
</feature>
<dbReference type="CDD" id="cd02340">
    <property type="entry name" value="ZZ_NBR1_like"/>
    <property type="match status" value="4"/>
</dbReference>
<feature type="region of interest" description="Disordered" evidence="7">
    <location>
        <begin position="443"/>
        <end position="494"/>
    </location>
</feature>
<dbReference type="OrthoDB" id="661148at2759"/>
<dbReference type="FunFam" id="2.60.40.10:FF:000199">
    <property type="entry name" value="next to BRCA1 gene 1 protein-like"/>
    <property type="match status" value="1"/>
</dbReference>
<proteinExistence type="predicted"/>
<dbReference type="Pfam" id="PF16158">
    <property type="entry name" value="N_BRCA1_IG"/>
    <property type="match status" value="1"/>
</dbReference>
<feature type="domain" description="ZZ-type" evidence="8">
    <location>
        <begin position="972"/>
        <end position="1027"/>
    </location>
</feature>
<evidence type="ECO:0000313" key="9">
    <source>
        <dbReference type="EMBL" id="RPD65111.1"/>
    </source>
</evidence>
<feature type="compositionally biased region" description="Low complexity" evidence="7">
    <location>
        <begin position="121"/>
        <end position="140"/>
    </location>
</feature>
<feature type="domain" description="ZZ-type" evidence="8">
    <location>
        <begin position="725"/>
        <end position="781"/>
    </location>
</feature>
<dbReference type="EMBL" id="ML122253">
    <property type="protein sequence ID" value="RPD65111.1"/>
    <property type="molecule type" value="Genomic_DNA"/>
</dbReference>
<feature type="compositionally biased region" description="Low complexity" evidence="7">
    <location>
        <begin position="1522"/>
        <end position="1534"/>
    </location>
</feature>
<evidence type="ECO:0000256" key="4">
    <source>
        <dbReference type="ARBA" id="ARBA00022833"/>
    </source>
</evidence>
<feature type="compositionally biased region" description="Low complexity" evidence="7">
    <location>
        <begin position="183"/>
        <end position="200"/>
    </location>
</feature>
<dbReference type="STRING" id="1328759.A0A5C2SNA0"/>
<keyword evidence="2" id="KW-0479">Metal-binding</keyword>
<dbReference type="Gene3D" id="2.60.40.10">
    <property type="entry name" value="Immunoglobulins"/>
    <property type="match status" value="1"/>
</dbReference>
<evidence type="ECO:0000256" key="1">
    <source>
        <dbReference type="ARBA" id="ARBA00004419"/>
    </source>
</evidence>
<dbReference type="Proteomes" id="UP000313359">
    <property type="component" value="Unassembled WGS sequence"/>
</dbReference>
<evidence type="ECO:0000256" key="5">
    <source>
        <dbReference type="ARBA" id="ARBA00023329"/>
    </source>
</evidence>